<name>A0A9P5NG30_GYMJU</name>
<organism evidence="1 2">
    <name type="scientific">Gymnopilus junonius</name>
    <name type="common">Spectacular rustgill mushroom</name>
    <name type="synonym">Gymnopilus spectabilis subsp. junonius</name>
    <dbReference type="NCBI Taxonomy" id="109634"/>
    <lineage>
        <taxon>Eukaryota</taxon>
        <taxon>Fungi</taxon>
        <taxon>Dikarya</taxon>
        <taxon>Basidiomycota</taxon>
        <taxon>Agaricomycotina</taxon>
        <taxon>Agaricomycetes</taxon>
        <taxon>Agaricomycetidae</taxon>
        <taxon>Agaricales</taxon>
        <taxon>Agaricineae</taxon>
        <taxon>Hymenogastraceae</taxon>
        <taxon>Gymnopilus</taxon>
    </lineage>
</organism>
<reference evidence="1" key="1">
    <citation type="submission" date="2020-11" db="EMBL/GenBank/DDBJ databases">
        <authorList>
            <consortium name="DOE Joint Genome Institute"/>
            <person name="Ahrendt S."/>
            <person name="Riley R."/>
            <person name="Andreopoulos W."/>
            <person name="LaButti K."/>
            <person name="Pangilinan J."/>
            <person name="Ruiz-duenas F.J."/>
            <person name="Barrasa J.M."/>
            <person name="Sanchez-Garcia M."/>
            <person name="Camarero S."/>
            <person name="Miyauchi S."/>
            <person name="Serrano A."/>
            <person name="Linde D."/>
            <person name="Babiker R."/>
            <person name="Drula E."/>
            <person name="Ayuso-Fernandez I."/>
            <person name="Pacheco R."/>
            <person name="Padilla G."/>
            <person name="Ferreira P."/>
            <person name="Barriuso J."/>
            <person name="Kellner H."/>
            <person name="Castanera R."/>
            <person name="Alfaro M."/>
            <person name="Ramirez L."/>
            <person name="Pisabarro A.G."/>
            <person name="Kuo A."/>
            <person name="Tritt A."/>
            <person name="Lipzen A."/>
            <person name="He G."/>
            <person name="Yan M."/>
            <person name="Ng V."/>
            <person name="Cullen D."/>
            <person name="Martin F."/>
            <person name="Rosso M.-N."/>
            <person name="Henrissat B."/>
            <person name="Hibbett D."/>
            <person name="Martinez A.T."/>
            <person name="Grigoriev I.V."/>
        </authorList>
    </citation>
    <scope>NUCLEOTIDE SEQUENCE</scope>
    <source>
        <strain evidence="1">AH 44721</strain>
    </source>
</reference>
<evidence type="ECO:0000313" key="1">
    <source>
        <dbReference type="EMBL" id="KAF8888731.1"/>
    </source>
</evidence>
<dbReference type="Proteomes" id="UP000724874">
    <property type="component" value="Unassembled WGS sequence"/>
</dbReference>
<evidence type="ECO:0000313" key="2">
    <source>
        <dbReference type="Proteomes" id="UP000724874"/>
    </source>
</evidence>
<comment type="caution">
    <text evidence="1">The sequence shown here is derived from an EMBL/GenBank/DDBJ whole genome shotgun (WGS) entry which is preliminary data.</text>
</comment>
<dbReference type="AlphaFoldDB" id="A0A9P5NG30"/>
<gene>
    <name evidence="1" type="ORF">CPB84DRAFT_1749458</name>
</gene>
<accession>A0A9P5NG30</accession>
<sequence length="199" mass="21633">MSLEDGTVHFPQLLIRVADVPHVIEEDGNMGEVKPGGRSVDVAVAVTTPPGPGHTIFEYASIRKCLPCPALMSQEEGGGNHPIHEQANPPLTRACSEGGGVIHRGERQLRKGNQEHERLPKQPSMPWLALAVRRGGVSKSRSVGIASPGVQPFELDFHPSWSVYSKHKWKSIQLALGAREGGQRGERETVASPECLKYL</sequence>
<keyword evidence="2" id="KW-1185">Reference proteome</keyword>
<protein>
    <submittedName>
        <fullName evidence="1">Uncharacterized protein</fullName>
    </submittedName>
</protein>
<proteinExistence type="predicted"/>
<dbReference type="EMBL" id="JADNYJ010000083">
    <property type="protein sequence ID" value="KAF8888731.1"/>
    <property type="molecule type" value="Genomic_DNA"/>
</dbReference>